<reference evidence="1 2" key="1">
    <citation type="submission" date="2024-03" db="EMBL/GenBank/DDBJ databases">
        <authorList>
            <person name="Gkanogiannis A."/>
            <person name="Becerra Lopez-Lavalle L."/>
        </authorList>
    </citation>
    <scope>NUCLEOTIDE SEQUENCE [LARGE SCALE GENOMIC DNA]</scope>
</reference>
<proteinExistence type="predicted"/>
<evidence type="ECO:0000313" key="1">
    <source>
        <dbReference type="EMBL" id="CAK9329150.1"/>
    </source>
</evidence>
<keyword evidence="2" id="KW-1185">Reference proteome</keyword>
<gene>
    <name evidence="1" type="ORF">CITCOLO1_LOCUS21587</name>
</gene>
<protein>
    <submittedName>
        <fullName evidence="1">Uncharacterized protein</fullName>
    </submittedName>
</protein>
<name>A0ABP0ZE53_9ROSI</name>
<organism evidence="1 2">
    <name type="scientific">Citrullus colocynthis</name>
    <name type="common">colocynth</name>
    <dbReference type="NCBI Taxonomy" id="252529"/>
    <lineage>
        <taxon>Eukaryota</taxon>
        <taxon>Viridiplantae</taxon>
        <taxon>Streptophyta</taxon>
        <taxon>Embryophyta</taxon>
        <taxon>Tracheophyta</taxon>
        <taxon>Spermatophyta</taxon>
        <taxon>Magnoliopsida</taxon>
        <taxon>eudicotyledons</taxon>
        <taxon>Gunneridae</taxon>
        <taxon>Pentapetalae</taxon>
        <taxon>rosids</taxon>
        <taxon>fabids</taxon>
        <taxon>Cucurbitales</taxon>
        <taxon>Cucurbitaceae</taxon>
        <taxon>Benincaseae</taxon>
        <taxon>Citrullus</taxon>
    </lineage>
</organism>
<evidence type="ECO:0000313" key="2">
    <source>
        <dbReference type="Proteomes" id="UP001642487"/>
    </source>
</evidence>
<accession>A0ABP0ZE53</accession>
<dbReference type="Proteomes" id="UP001642487">
    <property type="component" value="Chromosome 9"/>
</dbReference>
<sequence>MIDIIYDKMIIGDLFLISTHKYESKSLKWGPYPFKFDNRCLSNKDLAHSIQNKWETVEKVGHPGFAIMKDLKELASMCRLWNAQVFKKELNKAKDIEK</sequence>
<dbReference type="EMBL" id="OZ021743">
    <property type="protein sequence ID" value="CAK9329150.1"/>
    <property type="molecule type" value="Genomic_DNA"/>
</dbReference>